<sequence length="247" mass="29228">MYDSSSGDDDTPKIIVLQGEENFGIWEGYAIRVLRMLGLEGFIRGTETPPLGNTPENMKELRSFKDRKWHAWSLLYESVQILVAQKHIRRWGPYDRLDDCDPKVLWDAVQRWYTNIDPTQKLAFLRELTTIDYRQFDDIDAFLDRAEWLQRRLGRLGMPISDEMMKTCLYGGVFPHHPSKILESLIIVRYDKWDSETMISEIRKHIFAIQDQANKHQQEQQEINRPRNANRQSSEHRGGSRQRGRRH</sequence>
<accession>A0AAE0JJZ8</accession>
<comment type="caution">
    <text evidence="2">The sequence shown here is derived from an EMBL/GenBank/DDBJ whole genome shotgun (WGS) entry which is preliminary data.</text>
</comment>
<dbReference type="AlphaFoldDB" id="A0AAE0JJZ8"/>
<proteinExistence type="predicted"/>
<evidence type="ECO:0000313" key="2">
    <source>
        <dbReference type="EMBL" id="KAK3350761.1"/>
    </source>
</evidence>
<reference evidence="2" key="1">
    <citation type="journal article" date="2023" name="Mol. Phylogenet. Evol.">
        <title>Genome-scale phylogeny and comparative genomics of the fungal order Sordariales.</title>
        <authorList>
            <person name="Hensen N."/>
            <person name="Bonometti L."/>
            <person name="Westerberg I."/>
            <person name="Brannstrom I.O."/>
            <person name="Guillou S."/>
            <person name="Cros-Aarteil S."/>
            <person name="Calhoun S."/>
            <person name="Haridas S."/>
            <person name="Kuo A."/>
            <person name="Mondo S."/>
            <person name="Pangilinan J."/>
            <person name="Riley R."/>
            <person name="LaButti K."/>
            <person name="Andreopoulos B."/>
            <person name="Lipzen A."/>
            <person name="Chen C."/>
            <person name="Yan M."/>
            <person name="Daum C."/>
            <person name="Ng V."/>
            <person name="Clum A."/>
            <person name="Steindorff A."/>
            <person name="Ohm R.A."/>
            <person name="Martin F."/>
            <person name="Silar P."/>
            <person name="Natvig D.O."/>
            <person name="Lalanne C."/>
            <person name="Gautier V."/>
            <person name="Ament-Velasquez S.L."/>
            <person name="Kruys A."/>
            <person name="Hutchinson M.I."/>
            <person name="Powell A.J."/>
            <person name="Barry K."/>
            <person name="Miller A.N."/>
            <person name="Grigoriev I.V."/>
            <person name="Debuchy R."/>
            <person name="Gladieux P."/>
            <person name="Hiltunen Thoren M."/>
            <person name="Johannesson H."/>
        </authorList>
    </citation>
    <scope>NUCLEOTIDE SEQUENCE</scope>
    <source>
        <strain evidence="2">CBS 560.94</strain>
    </source>
</reference>
<protein>
    <submittedName>
        <fullName evidence="2">Uncharacterized protein</fullName>
    </submittedName>
</protein>
<dbReference type="Proteomes" id="UP001278500">
    <property type="component" value="Unassembled WGS sequence"/>
</dbReference>
<name>A0AAE0JJZ8_9PEZI</name>
<feature type="region of interest" description="Disordered" evidence="1">
    <location>
        <begin position="213"/>
        <end position="247"/>
    </location>
</feature>
<organism evidence="2 3">
    <name type="scientific">Neurospora tetraspora</name>
    <dbReference type="NCBI Taxonomy" id="94610"/>
    <lineage>
        <taxon>Eukaryota</taxon>
        <taxon>Fungi</taxon>
        <taxon>Dikarya</taxon>
        <taxon>Ascomycota</taxon>
        <taxon>Pezizomycotina</taxon>
        <taxon>Sordariomycetes</taxon>
        <taxon>Sordariomycetidae</taxon>
        <taxon>Sordariales</taxon>
        <taxon>Sordariaceae</taxon>
        <taxon>Neurospora</taxon>
    </lineage>
</organism>
<dbReference type="RefSeq" id="XP_062684056.1">
    <property type="nucleotide sequence ID" value="XM_062826257.1"/>
</dbReference>
<dbReference type="GeneID" id="87863411"/>
<gene>
    <name evidence="2" type="ORF">B0H65DRAFT_455826</name>
</gene>
<keyword evidence="3" id="KW-1185">Reference proteome</keyword>
<reference evidence="2" key="2">
    <citation type="submission" date="2023-06" db="EMBL/GenBank/DDBJ databases">
        <authorList>
            <consortium name="Lawrence Berkeley National Laboratory"/>
            <person name="Haridas S."/>
            <person name="Hensen N."/>
            <person name="Bonometti L."/>
            <person name="Westerberg I."/>
            <person name="Brannstrom I.O."/>
            <person name="Guillou S."/>
            <person name="Cros-Aarteil S."/>
            <person name="Calhoun S."/>
            <person name="Kuo A."/>
            <person name="Mondo S."/>
            <person name="Pangilinan J."/>
            <person name="Riley R."/>
            <person name="Labutti K."/>
            <person name="Andreopoulos B."/>
            <person name="Lipzen A."/>
            <person name="Chen C."/>
            <person name="Yanf M."/>
            <person name="Daum C."/>
            <person name="Ng V."/>
            <person name="Clum A."/>
            <person name="Steindorff A."/>
            <person name="Ohm R."/>
            <person name="Martin F."/>
            <person name="Silar P."/>
            <person name="Natvig D."/>
            <person name="Lalanne C."/>
            <person name="Gautier V."/>
            <person name="Ament-Velasquez S.L."/>
            <person name="Kruys A."/>
            <person name="Hutchinson M.I."/>
            <person name="Powell A.J."/>
            <person name="Barry K."/>
            <person name="Miller A.N."/>
            <person name="Grigoriev I.V."/>
            <person name="Debuchy R."/>
            <person name="Gladieux P."/>
            <person name="Thoren M.H."/>
            <person name="Johannesson H."/>
        </authorList>
    </citation>
    <scope>NUCLEOTIDE SEQUENCE</scope>
    <source>
        <strain evidence="2">CBS 560.94</strain>
    </source>
</reference>
<dbReference type="EMBL" id="JAUEPP010000002">
    <property type="protein sequence ID" value="KAK3350761.1"/>
    <property type="molecule type" value="Genomic_DNA"/>
</dbReference>
<feature type="compositionally biased region" description="Basic and acidic residues" evidence="1">
    <location>
        <begin position="213"/>
        <end position="225"/>
    </location>
</feature>
<evidence type="ECO:0000256" key="1">
    <source>
        <dbReference type="SAM" id="MobiDB-lite"/>
    </source>
</evidence>
<evidence type="ECO:0000313" key="3">
    <source>
        <dbReference type="Proteomes" id="UP001278500"/>
    </source>
</evidence>